<comment type="caution">
    <text evidence="1">The sequence shown here is derived from an EMBL/GenBank/DDBJ whole genome shotgun (WGS) entry which is preliminary data.</text>
</comment>
<dbReference type="AlphaFoldDB" id="A0A9P7DUB6"/>
<dbReference type="Proteomes" id="UP000807769">
    <property type="component" value="Unassembled WGS sequence"/>
</dbReference>
<name>A0A9P7DUB6_9AGAM</name>
<organism evidence="1 2">
    <name type="scientific">Suillus subaureus</name>
    <dbReference type="NCBI Taxonomy" id="48587"/>
    <lineage>
        <taxon>Eukaryota</taxon>
        <taxon>Fungi</taxon>
        <taxon>Dikarya</taxon>
        <taxon>Basidiomycota</taxon>
        <taxon>Agaricomycotina</taxon>
        <taxon>Agaricomycetes</taxon>
        <taxon>Agaricomycetidae</taxon>
        <taxon>Boletales</taxon>
        <taxon>Suillineae</taxon>
        <taxon>Suillaceae</taxon>
        <taxon>Suillus</taxon>
    </lineage>
</organism>
<protein>
    <submittedName>
        <fullName evidence="1">Uncharacterized protein</fullName>
    </submittedName>
</protein>
<reference evidence="1" key="1">
    <citation type="journal article" date="2020" name="New Phytol.">
        <title>Comparative genomics reveals dynamic genome evolution in host specialist ectomycorrhizal fungi.</title>
        <authorList>
            <person name="Lofgren L.A."/>
            <person name="Nguyen N.H."/>
            <person name="Vilgalys R."/>
            <person name="Ruytinx J."/>
            <person name="Liao H.L."/>
            <person name="Branco S."/>
            <person name="Kuo A."/>
            <person name="LaButti K."/>
            <person name="Lipzen A."/>
            <person name="Andreopoulos W."/>
            <person name="Pangilinan J."/>
            <person name="Riley R."/>
            <person name="Hundley H."/>
            <person name="Na H."/>
            <person name="Barry K."/>
            <person name="Grigoriev I.V."/>
            <person name="Stajich J.E."/>
            <person name="Kennedy P.G."/>
        </authorList>
    </citation>
    <scope>NUCLEOTIDE SEQUENCE</scope>
    <source>
        <strain evidence="1">MN1</strain>
    </source>
</reference>
<feature type="non-terminal residue" evidence="1">
    <location>
        <position position="1"/>
    </location>
</feature>
<dbReference type="EMBL" id="JABBWG010000065">
    <property type="protein sequence ID" value="KAG1803469.1"/>
    <property type="molecule type" value="Genomic_DNA"/>
</dbReference>
<feature type="non-terminal residue" evidence="1">
    <location>
        <position position="98"/>
    </location>
</feature>
<keyword evidence="2" id="KW-1185">Reference proteome</keyword>
<dbReference type="GeneID" id="64623341"/>
<evidence type="ECO:0000313" key="1">
    <source>
        <dbReference type="EMBL" id="KAG1803469.1"/>
    </source>
</evidence>
<accession>A0A9P7DUB6</accession>
<evidence type="ECO:0000313" key="2">
    <source>
        <dbReference type="Proteomes" id="UP000807769"/>
    </source>
</evidence>
<gene>
    <name evidence="1" type="ORF">BJ212DRAFT_1217451</name>
</gene>
<proteinExistence type="predicted"/>
<sequence length="98" mass="11634">DFEPDEQWKSRLKVDIENNLRSMVDEAKQSLHDTLKRAPVSALERERLTDEHLATMKNIRNLAEEQFRIALERERQERRWAAGQVLDQGWSDTMAKEQ</sequence>
<dbReference type="RefSeq" id="XP_041186626.1">
    <property type="nucleotide sequence ID" value="XM_041329324.1"/>
</dbReference>
<dbReference type="OrthoDB" id="2723779at2759"/>